<gene>
    <name evidence="2" type="ORF">CT0861_03102</name>
</gene>
<comment type="caution">
    <text evidence="2">The sequence shown here is derived from an EMBL/GenBank/DDBJ whole genome shotgun (WGS) entry which is preliminary data.</text>
</comment>
<dbReference type="PANTHER" id="PTHR33112:SF16">
    <property type="entry name" value="HETEROKARYON INCOMPATIBILITY DOMAIN-CONTAINING PROTEIN"/>
    <property type="match status" value="1"/>
</dbReference>
<organism evidence="2 3">
    <name type="scientific">Colletotrichum tofieldiae</name>
    <dbReference type="NCBI Taxonomy" id="708197"/>
    <lineage>
        <taxon>Eukaryota</taxon>
        <taxon>Fungi</taxon>
        <taxon>Dikarya</taxon>
        <taxon>Ascomycota</taxon>
        <taxon>Pezizomycotina</taxon>
        <taxon>Sordariomycetes</taxon>
        <taxon>Hypocreomycetidae</taxon>
        <taxon>Glomerellales</taxon>
        <taxon>Glomerellaceae</taxon>
        <taxon>Colletotrichum</taxon>
        <taxon>Colletotrichum spaethianum species complex</taxon>
    </lineage>
</organism>
<dbReference type="AlphaFoldDB" id="A0A166Y9H7"/>
<sequence length="615" mass="69766">MTTCEVVMPESICVYTRWDHTGARGCKFDLFDAWPSGDEVDLRFTPCALEDSTGSDTSLNLARNWLSKCIQDHSSCCTNSNTDVHFRPSRLLHLGAESDHRVSLHTSTDYPGTVAYMTLSHCWGGAHFIQLRRSNVQAFRRDIPWDSLPQTFKDAIRIARHLGAEYLWIDSLCILQDSPSDWLAESAMMGSVYRNGICNIAATNASSSREGCLYPGNHQPLSIERLPWSPRPSKDLYLKNKGNLWPQSSRLYTRAWVLQESLLARRTLDCGMDQLFWRCDEYMASEEAPQGFPLSTLGFTSPIHTFSHPSYDAVGLVCNISSIELMAKGMKKWETTNHEALQINGPRGNLEAIHHAYGERPSPSIYWGDIVEIYSRMSLTIDTDRPIAISGLPDTFRPYLGEYWAGMWQHLLPLHLLWSTRPRLNHELKPSLSYRPDPKRGPSWSWMSLEGAVYYREHCDIGHKDALLSRFLDVEVLSSRDIRLRIRAPMIRATWVDEWTGVMPRALLALGLRPVVPGMDMLDSRWANKWLLSRYQLGDGNIHTGLCFAFDVASFEETVRDVALLAICHRGYNLVDGLVPKENADGSFIRLGRFSADEAYDGVFLRGNETKVILV</sequence>
<dbReference type="Proteomes" id="UP000076552">
    <property type="component" value="Unassembled WGS sequence"/>
</dbReference>
<dbReference type="Pfam" id="PF06985">
    <property type="entry name" value="HET"/>
    <property type="match status" value="1"/>
</dbReference>
<dbReference type="STRING" id="708197.A0A166Y9H7"/>
<proteinExistence type="predicted"/>
<keyword evidence="3" id="KW-1185">Reference proteome</keyword>
<protein>
    <submittedName>
        <fullName evidence="2">Heterokaryon incompatibility protein</fullName>
    </submittedName>
</protein>
<dbReference type="PANTHER" id="PTHR33112">
    <property type="entry name" value="DOMAIN PROTEIN, PUTATIVE-RELATED"/>
    <property type="match status" value="1"/>
</dbReference>
<evidence type="ECO:0000313" key="2">
    <source>
        <dbReference type="EMBL" id="KZL77389.1"/>
    </source>
</evidence>
<dbReference type="EMBL" id="LFIV01000008">
    <property type="protein sequence ID" value="KZL77389.1"/>
    <property type="molecule type" value="Genomic_DNA"/>
</dbReference>
<dbReference type="InterPro" id="IPR010730">
    <property type="entry name" value="HET"/>
</dbReference>
<feature type="domain" description="Heterokaryon incompatibility" evidence="1">
    <location>
        <begin position="116"/>
        <end position="260"/>
    </location>
</feature>
<name>A0A166Y9H7_9PEZI</name>
<evidence type="ECO:0000313" key="3">
    <source>
        <dbReference type="Proteomes" id="UP000076552"/>
    </source>
</evidence>
<evidence type="ECO:0000259" key="1">
    <source>
        <dbReference type="Pfam" id="PF06985"/>
    </source>
</evidence>
<reference evidence="2 3" key="1">
    <citation type="submission" date="2015-06" db="EMBL/GenBank/DDBJ databases">
        <title>Survival trade-offs in plant roots during colonization by closely related pathogenic and mutualistic fungi.</title>
        <authorList>
            <person name="Hacquard S."/>
            <person name="Kracher B."/>
            <person name="Hiruma K."/>
            <person name="Weinman A."/>
            <person name="Muench P."/>
            <person name="Garrido Oter R."/>
            <person name="Ver Loren van Themaat E."/>
            <person name="Dallerey J.-F."/>
            <person name="Damm U."/>
            <person name="Henrissat B."/>
            <person name="Lespinet O."/>
            <person name="Thon M."/>
            <person name="Kemen E."/>
            <person name="McHardy A.C."/>
            <person name="Schulze-Lefert P."/>
            <person name="O'Connell R.J."/>
        </authorList>
    </citation>
    <scope>NUCLEOTIDE SEQUENCE [LARGE SCALE GENOMIC DNA]</scope>
    <source>
        <strain evidence="2 3">0861</strain>
    </source>
</reference>
<accession>A0A166Y9H7</accession>